<comment type="caution">
    <text evidence="2">The sequence shown here is derived from an EMBL/GenBank/DDBJ whole genome shotgun (WGS) entry which is preliminary data.</text>
</comment>
<dbReference type="InterPro" id="IPR024079">
    <property type="entry name" value="MetalloPept_cat_dom_sf"/>
</dbReference>
<accession>A0A9P9IRN7</accession>
<dbReference type="AlphaFoldDB" id="A0A9P9IRN7"/>
<keyword evidence="3" id="KW-1185">Reference proteome</keyword>
<evidence type="ECO:0008006" key="4">
    <source>
        <dbReference type="Google" id="ProtNLM"/>
    </source>
</evidence>
<reference evidence="2" key="1">
    <citation type="journal article" date="2021" name="Nat. Commun.">
        <title>Genetic determinants of endophytism in the Arabidopsis root mycobiome.</title>
        <authorList>
            <person name="Mesny F."/>
            <person name="Miyauchi S."/>
            <person name="Thiergart T."/>
            <person name="Pickel B."/>
            <person name="Atanasova L."/>
            <person name="Karlsson M."/>
            <person name="Huettel B."/>
            <person name="Barry K.W."/>
            <person name="Haridas S."/>
            <person name="Chen C."/>
            <person name="Bauer D."/>
            <person name="Andreopoulos W."/>
            <person name="Pangilinan J."/>
            <person name="LaButti K."/>
            <person name="Riley R."/>
            <person name="Lipzen A."/>
            <person name="Clum A."/>
            <person name="Drula E."/>
            <person name="Henrissat B."/>
            <person name="Kohler A."/>
            <person name="Grigoriev I.V."/>
            <person name="Martin F.M."/>
            <person name="Hacquard S."/>
        </authorList>
    </citation>
    <scope>NUCLEOTIDE SEQUENCE</scope>
    <source>
        <strain evidence="2">MPI-CAGE-AT-0147</strain>
    </source>
</reference>
<name>A0A9P9IRN7_9HYPO</name>
<dbReference type="GO" id="GO:0008237">
    <property type="term" value="F:metallopeptidase activity"/>
    <property type="evidence" value="ECO:0007669"/>
    <property type="project" value="InterPro"/>
</dbReference>
<proteinExistence type="predicted"/>
<dbReference type="OrthoDB" id="1896086at2759"/>
<dbReference type="SUPFAM" id="SSF55486">
    <property type="entry name" value="Metalloproteases ('zincins'), catalytic domain"/>
    <property type="match status" value="1"/>
</dbReference>
<organism evidence="2 3">
    <name type="scientific">Dactylonectria macrodidyma</name>
    <dbReference type="NCBI Taxonomy" id="307937"/>
    <lineage>
        <taxon>Eukaryota</taxon>
        <taxon>Fungi</taxon>
        <taxon>Dikarya</taxon>
        <taxon>Ascomycota</taxon>
        <taxon>Pezizomycotina</taxon>
        <taxon>Sordariomycetes</taxon>
        <taxon>Hypocreomycetidae</taxon>
        <taxon>Hypocreales</taxon>
        <taxon>Nectriaceae</taxon>
        <taxon>Dactylonectria</taxon>
    </lineage>
</organism>
<dbReference type="Proteomes" id="UP000738349">
    <property type="component" value="Unassembled WGS sequence"/>
</dbReference>
<evidence type="ECO:0000313" key="2">
    <source>
        <dbReference type="EMBL" id="KAH7132708.1"/>
    </source>
</evidence>
<evidence type="ECO:0000256" key="1">
    <source>
        <dbReference type="SAM" id="SignalP"/>
    </source>
</evidence>
<keyword evidence="1" id="KW-0732">Signal</keyword>
<gene>
    <name evidence="2" type="ORF">EDB81DRAFT_904555</name>
</gene>
<sequence>MAPAQVMARLAVLFLSLPNFTSTFPLGKIHPRQFSDVQGTPFGGFDGCSENDISDIVQAWKDVVELTDATFKGSKPGLLEQRIWGEDIGQRADANSQIDKVFQSVKDLEAGHMNGPIHISCKDVYQTNRPDAQQVNCANEVRDGSAGSIGGYAFSYGPNHEDGTIVLCPIFFMEGQMHLSGIVEELQKLGPNSRKDPNNMIGKAKMLLHELSHLPSLSGTEDVVVIDQYWNFENFQKIYGIKWVERFARSSANRVRTVYNADSYAWYATEKWYQWKFNDIPDAAVTPRDEGDPGNDPPAGPTKALNIILENNNRGVPGDSNLLREFKWLFFSVPFGTASYCKTDPIPVAEAPADPSITQITNPQYPHGTFNVQTQDGMCEYKNDGQGNPGALWCNGQGHSCRDHNDKDKRRYCDELSNRLGGNVEQVEMVVCEW</sequence>
<feature type="signal peptide" evidence="1">
    <location>
        <begin position="1"/>
        <end position="23"/>
    </location>
</feature>
<protein>
    <recommendedName>
        <fullName evidence="4">Lysine-specific metallo-endopeptidase domain-containing protein</fullName>
    </recommendedName>
</protein>
<evidence type="ECO:0000313" key="3">
    <source>
        <dbReference type="Proteomes" id="UP000738349"/>
    </source>
</evidence>
<dbReference type="Gene3D" id="3.40.390.10">
    <property type="entry name" value="Collagenase (Catalytic Domain)"/>
    <property type="match status" value="1"/>
</dbReference>
<feature type="chain" id="PRO_5040193064" description="Lysine-specific metallo-endopeptidase domain-containing protein" evidence="1">
    <location>
        <begin position="24"/>
        <end position="434"/>
    </location>
</feature>
<dbReference type="EMBL" id="JAGMUV010000016">
    <property type="protein sequence ID" value="KAH7132708.1"/>
    <property type="molecule type" value="Genomic_DNA"/>
</dbReference>